<evidence type="ECO:0000313" key="2">
    <source>
        <dbReference type="EMBL" id="GBL74536.1"/>
    </source>
</evidence>
<gene>
    <name evidence="2" type="ORF">AVEN_235461_1</name>
</gene>
<protein>
    <recommendedName>
        <fullName evidence="4">Secreted protein</fullName>
    </recommendedName>
</protein>
<evidence type="ECO:0000313" key="3">
    <source>
        <dbReference type="Proteomes" id="UP000499080"/>
    </source>
</evidence>
<dbReference type="InterPro" id="IPR036397">
    <property type="entry name" value="RNaseH_sf"/>
</dbReference>
<accession>A0A4Y2A5M2</accession>
<organism evidence="2 3">
    <name type="scientific">Araneus ventricosus</name>
    <name type="common">Orbweaver spider</name>
    <name type="synonym">Epeira ventricosa</name>
    <dbReference type="NCBI Taxonomy" id="182803"/>
    <lineage>
        <taxon>Eukaryota</taxon>
        <taxon>Metazoa</taxon>
        <taxon>Ecdysozoa</taxon>
        <taxon>Arthropoda</taxon>
        <taxon>Chelicerata</taxon>
        <taxon>Arachnida</taxon>
        <taxon>Araneae</taxon>
        <taxon>Araneomorphae</taxon>
        <taxon>Entelegynae</taxon>
        <taxon>Araneoidea</taxon>
        <taxon>Araneidae</taxon>
        <taxon>Araneus</taxon>
    </lineage>
</organism>
<keyword evidence="3" id="KW-1185">Reference proteome</keyword>
<sequence length="98" mass="11003">MSLPFSSFEVLSVLVFCSWLITSPLPSGSSRRVAGHVWDMLAKHLVAPRHISSSFQEWETALREAWKCLKAHLIQILAESMGKRCASCMAARDSHVLY</sequence>
<dbReference type="Proteomes" id="UP000499080">
    <property type="component" value="Unassembled WGS sequence"/>
</dbReference>
<dbReference type="EMBL" id="BGPR01000005">
    <property type="protein sequence ID" value="GBL74536.1"/>
    <property type="molecule type" value="Genomic_DNA"/>
</dbReference>
<dbReference type="GO" id="GO:0003676">
    <property type="term" value="F:nucleic acid binding"/>
    <property type="evidence" value="ECO:0007669"/>
    <property type="project" value="InterPro"/>
</dbReference>
<proteinExistence type="predicted"/>
<feature type="signal peptide" evidence="1">
    <location>
        <begin position="1"/>
        <end position="30"/>
    </location>
</feature>
<name>A0A4Y2A5M2_ARAVE</name>
<feature type="chain" id="PRO_5021361701" description="Secreted protein" evidence="1">
    <location>
        <begin position="31"/>
        <end position="98"/>
    </location>
</feature>
<dbReference type="AlphaFoldDB" id="A0A4Y2A5M2"/>
<comment type="caution">
    <text evidence="2">The sequence shown here is derived from an EMBL/GenBank/DDBJ whole genome shotgun (WGS) entry which is preliminary data.</text>
</comment>
<evidence type="ECO:0000256" key="1">
    <source>
        <dbReference type="SAM" id="SignalP"/>
    </source>
</evidence>
<reference evidence="2 3" key="1">
    <citation type="journal article" date="2019" name="Sci. Rep.">
        <title>Orb-weaving spider Araneus ventricosus genome elucidates the spidroin gene catalogue.</title>
        <authorList>
            <person name="Kono N."/>
            <person name="Nakamura H."/>
            <person name="Ohtoshi R."/>
            <person name="Moran D.A.P."/>
            <person name="Shinohara A."/>
            <person name="Yoshida Y."/>
            <person name="Fujiwara M."/>
            <person name="Mori M."/>
            <person name="Tomita M."/>
            <person name="Arakawa K."/>
        </authorList>
    </citation>
    <scope>NUCLEOTIDE SEQUENCE [LARGE SCALE GENOMIC DNA]</scope>
</reference>
<evidence type="ECO:0008006" key="4">
    <source>
        <dbReference type="Google" id="ProtNLM"/>
    </source>
</evidence>
<dbReference type="Gene3D" id="3.30.420.10">
    <property type="entry name" value="Ribonuclease H-like superfamily/Ribonuclease H"/>
    <property type="match status" value="1"/>
</dbReference>
<keyword evidence="1" id="KW-0732">Signal</keyword>